<name>A0ABR9SGM8_9BURK</name>
<sequence>MTSPTALAPTAGIDADIRRVLHEHARLNREVETLDDQADLYQAGMTSHASVNVMLALEGAFGVEFPDRMLKRSVFASIAAIREALLEIQAG</sequence>
<dbReference type="InterPro" id="IPR009081">
    <property type="entry name" value="PP-bd_ACP"/>
</dbReference>
<dbReference type="SUPFAM" id="SSF47336">
    <property type="entry name" value="ACP-like"/>
    <property type="match status" value="1"/>
</dbReference>
<evidence type="ECO:0000313" key="2">
    <source>
        <dbReference type="EMBL" id="MBE7941339.1"/>
    </source>
</evidence>
<protein>
    <submittedName>
        <fullName evidence="2">Acyl carrier protein</fullName>
    </submittedName>
</protein>
<dbReference type="Pfam" id="PF00550">
    <property type="entry name" value="PP-binding"/>
    <property type="match status" value="1"/>
</dbReference>
<comment type="caution">
    <text evidence="2">The sequence shown here is derived from an EMBL/GenBank/DDBJ whole genome shotgun (WGS) entry which is preliminary data.</text>
</comment>
<evidence type="ECO:0000259" key="1">
    <source>
        <dbReference type="PROSITE" id="PS50075"/>
    </source>
</evidence>
<dbReference type="InterPro" id="IPR036736">
    <property type="entry name" value="ACP-like_sf"/>
</dbReference>
<accession>A0ABR9SGM8</accession>
<organism evidence="2 3">
    <name type="scientific">Ramlibacter aquaticus</name>
    <dbReference type="NCBI Taxonomy" id="2780094"/>
    <lineage>
        <taxon>Bacteria</taxon>
        <taxon>Pseudomonadati</taxon>
        <taxon>Pseudomonadota</taxon>
        <taxon>Betaproteobacteria</taxon>
        <taxon>Burkholderiales</taxon>
        <taxon>Comamonadaceae</taxon>
        <taxon>Ramlibacter</taxon>
    </lineage>
</organism>
<reference evidence="2 3" key="1">
    <citation type="submission" date="2020-10" db="EMBL/GenBank/DDBJ databases">
        <title>Draft genome of Ramlibacter aquaticus LMG 30558.</title>
        <authorList>
            <person name="Props R."/>
        </authorList>
    </citation>
    <scope>NUCLEOTIDE SEQUENCE [LARGE SCALE GENOMIC DNA]</scope>
    <source>
        <strain evidence="2 3">LMG 30558</strain>
    </source>
</reference>
<proteinExistence type="predicted"/>
<dbReference type="Proteomes" id="UP000715965">
    <property type="component" value="Unassembled WGS sequence"/>
</dbReference>
<keyword evidence="3" id="KW-1185">Reference proteome</keyword>
<gene>
    <name evidence="2" type="ORF">IM725_12230</name>
</gene>
<dbReference type="NCBIfam" id="NF005480">
    <property type="entry name" value="PRK07081.1"/>
    <property type="match status" value="1"/>
</dbReference>
<dbReference type="PROSITE" id="PS50075">
    <property type="entry name" value="CARRIER"/>
    <property type="match status" value="1"/>
</dbReference>
<dbReference type="Gene3D" id="1.10.1200.10">
    <property type="entry name" value="ACP-like"/>
    <property type="match status" value="1"/>
</dbReference>
<evidence type="ECO:0000313" key="3">
    <source>
        <dbReference type="Proteomes" id="UP000715965"/>
    </source>
</evidence>
<feature type="domain" description="Carrier" evidence="1">
    <location>
        <begin position="11"/>
        <end position="89"/>
    </location>
</feature>
<dbReference type="EMBL" id="JADDOJ010000047">
    <property type="protein sequence ID" value="MBE7941339.1"/>
    <property type="molecule type" value="Genomic_DNA"/>
</dbReference>
<dbReference type="RefSeq" id="WP_193780879.1">
    <property type="nucleotide sequence ID" value="NZ_JADDOJ010000047.1"/>
</dbReference>